<evidence type="ECO:0000256" key="4">
    <source>
        <dbReference type="ARBA" id="ARBA00023242"/>
    </source>
</evidence>
<dbReference type="GO" id="GO:0006362">
    <property type="term" value="P:transcription elongation by RNA polymerase I"/>
    <property type="evidence" value="ECO:0007669"/>
    <property type="project" value="TreeGrafter"/>
</dbReference>
<gene>
    <name evidence="6" type="ORF">OTU49_016203</name>
</gene>
<dbReference type="GO" id="GO:0006352">
    <property type="term" value="P:DNA-templated transcription initiation"/>
    <property type="evidence" value="ECO:0007669"/>
    <property type="project" value="InterPro"/>
</dbReference>
<feature type="region of interest" description="Disordered" evidence="5">
    <location>
        <begin position="327"/>
        <end position="361"/>
    </location>
</feature>
<dbReference type="EMBL" id="JARKIK010000013">
    <property type="protein sequence ID" value="KAK8747876.1"/>
    <property type="molecule type" value="Genomic_DNA"/>
</dbReference>
<accession>A0AAW0Y916</accession>
<organism evidence="6 7">
    <name type="scientific">Cherax quadricarinatus</name>
    <name type="common">Australian red claw crayfish</name>
    <dbReference type="NCBI Taxonomy" id="27406"/>
    <lineage>
        <taxon>Eukaryota</taxon>
        <taxon>Metazoa</taxon>
        <taxon>Ecdysozoa</taxon>
        <taxon>Arthropoda</taxon>
        <taxon>Crustacea</taxon>
        <taxon>Multicrustacea</taxon>
        <taxon>Malacostraca</taxon>
        <taxon>Eumalacostraca</taxon>
        <taxon>Eucarida</taxon>
        <taxon>Decapoda</taxon>
        <taxon>Pleocyemata</taxon>
        <taxon>Astacidea</taxon>
        <taxon>Parastacoidea</taxon>
        <taxon>Parastacidae</taxon>
        <taxon>Cherax</taxon>
    </lineage>
</organism>
<dbReference type="Proteomes" id="UP001445076">
    <property type="component" value="Unassembled WGS sequence"/>
</dbReference>
<keyword evidence="3" id="KW-0804">Transcription</keyword>
<dbReference type="InterPro" id="IPR045113">
    <property type="entry name" value="Rpb7-like"/>
</dbReference>
<name>A0AAW0Y916_CHEQU</name>
<comment type="caution">
    <text evidence="6">The sequence shown here is derived from an EMBL/GenBank/DDBJ whole genome shotgun (WGS) entry which is preliminary data.</text>
</comment>
<feature type="region of interest" description="Disordered" evidence="5">
    <location>
        <begin position="377"/>
        <end position="424"/>
    </location>
</feature>
<evidence type="ECO:0000256" key="1">
    <source>
        <dbReference type="ARBA" id="ARBA00004123"/>
    </source>
</evidence>
<reference evidence="6 7" key="1">
    <citation type="journal article" date="2024" name="BMC Genomics">
        <title>Genome assembly of redclaw crayfish (Cherax quadricarinatus) provides insights into its immune adaptation and hypoxia tolerance.</title>
        <authorList>
            <person name="Liu Z."/>
            <person name="Zheng J."/>
            <person name="Li H."/>
            <person name="Fang K."/>
            <person name="Wang S."/>
            <person name="He J."/>
            <person name="Zhou D."/>
            <person name="Weng S."/>
            <person name="Chi M."/>
            <person name="Gu Z."/>
            <person name="He J."/>
            <person name="Li F."/>
            <person name="Wang M."/>
        </authorList>
    </citation>
    <scope>NUCLEOTIDE SEQUENCE [LARGE SCALE GENOMIC DNA]</scope>
    <source>
        <strain evidence="6">ZL_2023a</strain>
    </source>
</reference>
<proteinExistence type="predicted"/>
<evidence type="ECO:0000256" key="5">
    <source>
        <dbReference type="SAM" id="MobiDB-lite"/>
    </source>
</evidence>
<keyword evidence="4" id="KW-0539">Nucleus</keyword>
<dbReference type="GO" id="GO:0005736">
    <property type="term" value="C:RNA polymerase I complex"/>
    <property type="evidence" value="ECO:0007669"/>
    <property type="project" value="TreeGrafter"/>
</dbReference>
<comment type="subcellular location">
    <subcellularLocation>
        <location evidence="1">Nucleus</location>
    </subcellularLocation>
</comment>
<dbReference type="Gene3D" id="3.30.1490.120">
    <property type="entry name" value="RNA polymerase Rpb7-like, N-terminal domain"/>
    <property type="match status" value="1"/>
</dbReference>
<evidence type="ECO:0000256" key="2">
    <source>
        <dbReference type="ARBA" id="ARBA00022478"/>
    </source>
</evidence>
<evidence type="ECO:0000256" key="3">
    <source>
        <dbReference type="ARBA" id="ARBA00023163"/>
    </source>
</evidence>
<dbReference type="InterPro" id="IPR036898">
    <property type="entry name" value="RNA_pol_Rpb7-like_N_sf"/>
</dbReference>
<protein>
    <recommendedName>
        <fullName evidence="8">DNA-directed RNA polymerase I subunit RPA43</fullName>
    </recommendedName>
</protein>
<dbReference type="PANTHER" id="PTHR12709">
    <property type="entry name" value="DNA-DIRECTED RNA POLYMERASE II, III"/>
    <property type="match status" value="1"/>
</dbReference>
<sequence>MELQGNTELAKKIADLPRSCIKKMKKQITVLVHPMYSVEWKKGVFIELNALFKRYSKVLGGIAVAYENVQRVLSHGWLFDTNPFNHITVSAEFYVFAPEIGSVLEGVVQKKTVNHLSCLVHGMFNVSVSKPLETSVISWCGTYVEEGDEVKLTVTYLCVANFMPYIKGELDPECVQELINLRNQREADVATGDTPKQNTRIIFDDDSGISSNGLDESLVRSDKETNLTESPIISQAPEDDIAIGEVKSVEKVKRKKRKRSEENLNGIEMEEMNDVKHKKRKRRHDEVENIDISDKVKDRLHKKIENRQSMDGYMNENSDLDVSVERNNANDDVNKPSVSEVNDGNLKKRKSKNPSLLNSNKETGFIIHNSIDEVKGMEKVKSKKRKRSEENLSGSQIEDVDNVKHKKKKRRKKDNEVENSDLIN</sequence>
<dbReference type="PANTHER" id="PTHR12709:SF5">
    <property type="entry name" value="DNA-DIRECTED RNA POLYMERASE I SUBUNIT RPA43"/>
    <property type="match status" value="1"/>
</dbReference>
<evidence type="ECO:0000313" key="7">
    <source>
        <dbReference type="Proteomes" id="UP001445076"/>
    </source>
</evidence>
<keyword evidence="2" id="KW-0240">DNA-directed RNA polymerase</keyword>
<evidence type="ECO:0000313" key="6">
    <source>
        <dbReference type="EMBL" id="KAK8747876.1"/>
    </source>
</evidence>
<evidence type="ECO:0008006" key="8">
    <source>
        <dbReference type="Google" id="ProtNLM"/>
    </source>
</evidence>
<dbReference type="AlphaFoldDB" id="A0AAW0Y916"/>
<keyword evidence="7" id="KW-1185">Reference proteome</keyword>